<organism evidence="1 2">
    <name type="scientific">Populus alba x Populus x berolinensis</name>
    <dbReference type="NCBI Taxonomy" id="444605"/>
    <lineage>
        <taxon>Eukaryota</taxon>
        <taxon>Viridiplantae</taxon>
        <taxon>Streptophyta</taxon>
        <taxon>Embryophyta</taxon>
        <taxon>Tracheophyta</taxon>
        <taxon>Spermatophyta</taxon>
        <taxon>Magnoliopsida</taxon>
        <taxon>eudicotyledons</taxon>
        <taxon>Gunneridae</taxon>
        <taxon>Pentapetalae</taxon>
        <taxon>rosids</taxon>
        <taxon>fabids</taxon>
        <taxon>Malpighiales</taxon>
        <taxon>Salicaceae</taxon>
        <taxon>Saliceae</taxon>
        <taxon>Populus</taxon>
    </lineage>
</organism>
<proteinExistence type="predicted"/>
<sequence>MKKQELDKKPNKNLTFKTIHHVDSDDDDEMEEDIAPITSQSWNFLRNKQGNKKFLNFKMDEKKEESNKVALRSYKCNKTGHIMVDCLLF</sequence>
<reference evidence="1" key="1">
    <citation type="journal article" date="2023" name="Mol. Ecol. Resour.">
        <title>Chromosome-level genome assembly of a triploid poplar Populus alba 'Berolinensis'.</title>
        <authorList>
            <person name="Chen S."/>
            <person name="Yu Y."/>
            <person name="Wang X."/>
            <person name="Wang S."/>
            <person name="Zhang T."/>
            <person name="Zhou Y."/>
            <person name="He R."/>
            <person name="Meng N."/>
            <person name="Wang Y."/>
            <person name="Liu W."/>
            <person name="Liu Z."/>
            <person name="Liu J."/>
            <person name="Guo Q."/>
            <person name="Huang H."/>
            <person name="Sederoff R.R."/>
            <person name="Wang G."/>
            <person name="Qu G."/>
            <person name="Chen S."/>
        </authorList>
    </citation>
    <scope>NUCLEOTIDE SEQUENCE</scope>
    <source>
        <strain evidence="1">SC-2020</strain>
    </source>
</reference>
<name>A0AAD6Q6C2_9ROSI</name>
<accession>A0AAD6Q6C2</accession>
<gene>
    <name evidence="1" type="ORF">NC653_027554</name>
</gene>
<evidence type="ECO:0000313" key="1">
    <source>
        <dbReference type="EMBL" id="KAJ6979445.1"/>
    </source>
</evidence>
<dbReference type="EMBL" id="JAQIZT010000011">
    <property type="protein sequence ID" value="KAJ6979445.1"/>
    <property type="molecule type" value="Genomic_DNA"/>
</dbReference>
<comment type="caution">
    <text evidence="1">The sequence shown here is derived from an EMBL/GenBank/DDBJ whole genome shotgun (WGS) entry which is preliminary data.</text>
</comment>
<dbReference type="Proteomes" id="UP001164929">
    <property type="component" value="Chromosome 11"/>
</dbReference>
<evidence type="ECO:0000313" key="2">
    <source>
        <dbReference type="Proteomes" id="UP001164929"/>
    </source>
</evidence>
<dbReference type="AlphaFoldDB" id="A0AAD6Q6C2"/>
<protein>
    <recommendedName>
        <fullName evidence="3">CCHC-type domain-containing protein</fullName>
    </recommendedName>
</protein>
<evidence type="ECO:0008006" key="3">
    <source>
        <dbReference type="Google" id="ProtNLM"/>
    </source>
</evidence>
<keyword evidence="2" id="KW-1185">Reference proteome</keyword>